<evidence type="ECO:0000313" key="2">
    <source>
        <dbReference type="EMBL" id="SVA30768.1"/>
    </source>
</evidence>
<protein>
    <submittedName>
        <fullName evidence="2">Uncharacterized protein</fullName>
    </submittedName>
</protein>
<reference evidence="2" key="1">
    <citation type="submission" date="2018-05" db="EMBL/GenBank/DDBJ databases">
        <authorList>
            <person name="Lanie J.A."/>
            <person name="Ng W.-L."/>
            <person name="Kazmierczak K.M."/>
            <person name="Andrzejewski T.M."/>
            <person name="Davidsen T.M."/>
            <person name="Wayne K.J."/>
            <person name="Tettelin H."/>
            <person name="Glass J.I."/>
            <person name="Rusch D."/>
            <person name="Podicherti R."/>
            <person name="Tsui H.-C.T."/>
            <person name="Winkler M.E."/>
        </authorList>
    </citation>
    <scope>NUCLEOTIDE SEQUENCE</scope>
</reference>
<sequence>QSLRKRKPLKLKKQNRNLKKRVKKKS</sequence>
<feature type="non-terminal residue" evidence="2">
    <location>
        <position position="1"/>
    </location>
</feature>
<evidence type="ECO:0000256" key="1">
    <source>
        <dbReference type="SAM" id="MobiDB-lite"/>
    </source>
</evidence>
<organism evidence="2">
    <name type="scientific">marine metagenome</name>
    <dbReference type="NCBI Taxonomy" id="408172"/>
    <lineage>
        <taxon>unclassified sequences</taxon>
        <taxon>metagenomes</taxon>
        <taxon>ecological metagenomes</taxon>
    </lineage>
</organism>
<accession>A0A381UT11</accession>
<proteinExistence type="predicted"/>
<feature type="region of interest" description="Disordered" evidence="1">
    <location>
        <begin position="1"/>
        <end position="26"/>
    </location>
</feature>
<name>A0A381UT11_9ZZZZ</name>
<gene>
    <name evidence="2" type="ORF">METZ01_LOCUS83622</name>
</gene>
<dbReference type="EMBL" id="UINC01006983">
    <property type="protein sequence ID" value="SVA30768.1"/>
    <property type="molecule type" value="Genomic_DNA"/>
</dbReference>
<feature type="non-terminal residue" evidence="2">
    <location>
        <position position="26"/>
    </location>
</feature>
<dbReference type="AlphaFoldDB" id="A0A381UT11"/>